<dbReference type="FunFam" id="3.30.470.20:FF:000028">
    <property type="entry name" value="Methylcrotonoyl-CoA carboxylase subunit alpha, mitochondrial"/>
    <property type="match status" value="1"/>
</dbReference>
<dbReference type="InterPro" id="IPR011764">
    <property type="entry name" value="Biotin_carboxylation_dom"/>
</dbReference>
<evidence type="ECO:0000256" key="4">
    <source>
        <dbReference type="ARBA" id="ARBA00011750"/>
    </source>
</evidence>
<dbReference type="NCBIfam" id="NF006367">
    <property type="entry name" value="PRK08591.1"/>
    <property type="match status" value="1"/>
</dbReference>
<dbReference type="PROSITE" id="PS00866">
    <property type="entry name" value="CPSASE_1"/>
    <property type="match status" value="1"/>
</dbReference>
<comment type="cofactor">
    <cofactor evidence="1">
        <name>biotin</name>
        <dbReference type="ChEBI" id="CHEBI:57586"/>
    </cofactor>
</comment>
<proteinExistence type="predicted"/>
<gene>
    <name evidence="17" type="ORF">EDC29_10917</name>
</gene>
<dbReference type="PANTHER" id="PTHR18866:SF33">
    <property type="entry name" value="METHYLCROTONOYL-COA CARBOXYLASE SUBUNIT ALPHA, MITOCHONDRIAL-RELATED"/>
    <property type="match status" value="1"/>
</dbReference>
<dbReference type="Pfam" id="PF00289">
    <property type="entry name" value="Biotin_carb_N"/>
    <property type="match status" value="1"/>
</dbReference>
<dbReference type="RefSeq" id="WP_132230153.1">
    <property type="nucleotide sequence ID" value="NZ_NRRH01000022.1"/>
</dbReference>
<evidence type="ECO:0000256" key="13">
    <source>
        <dbReference type="PROSITE-ProRule" id="PRU00409"/>
    </source>
</evidence>
<dbReference type="Gene3D" id="3.40.50.20">
    <property type="match status" value="1"/>
</dbReference>
<dbReference type="PROSITE" id="PS50979">
    <property type="entry name" value="BC"/>
    <property type="match status" value="1"/>
</dbReference>
<evidence type="ECO:0000259" key="15">
    <source>
        <dbReference type="PROSITE" id="PS50975"/>
    </source>
</evidence>
<dbReference type="SUPFAM" id="SSF56059">
    <property type="entry name" value="Glutathione synthetase ATP-binding domain-like"/>
    <property type="match status" value="1"/>
</dbReference>
<dbReference type="GO" id="GO:0046872">
    <property type="term" value="F:metal ion binding"/>
    <property type="evidence" value="ECO:0007669"/>
    <property type="project" value="InterPro"/>
</dbReference>
<dbReference type="SMART" id="SM00878">
    <property type="entry name" value="Biotin_carb_C"/>
    <property type="match status" value="1"/>
</dbReference>
<evidence type="ECO:0000256" key="1">
    <source>
        <dbReference type="ARBA" id="ARBA00001953"/>
    </source>
</evidence>
<name>A0A4R4A754_MARGR</name>
<dbReference type="PROSITE" id="PS50968">
    <property type="entry name" value="BIOTINYL_LIPOYL"/>
    <property type="match status" value="1"/>
</dbReference>
<keyword evidence="10" id="KW-0092">Biotin</keyword>
<evidence type="ECO:0000259" key="14">
    <source>
        <dbReference type="PROSITE" id="PS50968"/>
    </source>
</evidence>
<dbReference type="CDD" id="cd06850">
    <property type="entry name" value="biotinyl_domain"/>
    <property type="match status" value="1"/>
</dbReference>
<evidence type="ECO:0000256" key="11">
    <source>
        <dbReference type="ARBA" id="ARBA00033786"/>
    </source>
</evidence>
<evidence type="ECO:0000313" key="18">
    <source>
        <dbReference type="Proteomes" id="UP000295247"/>
    </source>
</evidence>
<comment type="catalytic activity">
    <reaction evidence="12">
        <text>N(6)-biotinyl-L-lysyl-[protein] + hydrogencarbonate + ATP = N(6)-carboxybiotinyl-L-lysyl-[protein] + ADP + phosphate + H(+)</text>
        <dbReference type="Rhea" id="RHEA:13501"/>
        <dbReference type="Rhea" id="RHEA-COMP:10505"/>
        <dbReference type="Rhea" id="RHEA-COMP:10506"/>
        <dbReference type="ChEBI" id="CHEBI:15378"/>
        <dbReference type="ChEBI" id="CHEBI:17544"/>
        <dbReference type="ChEBI" id="CHEBI:30616"/>
        <dbReference type="ChEBI" id="CHEBI:43474"/>
        <dbReference type="ChEBI" id="CHEBI:83144"/>
        <dbReference type="ChEBI" id="CHEBI:83145"/>
        <dbReference type="ChEBI" id="CHEBI:456216"/>
        <dbReference type="EC" id="6.3.4.14"/>
    </reaction>
</comment>
<comment type="function">
    <text evidence="2">This protein is a component of the acetyl coenzyme A carboxylase complex; first, biotin carboxylase catalyzes the carboxylation of the carrier protein and then the transcarboxylase transfers the carboxyl group to form malonyl-CoA.</text>
</comment>
<evidence type="ECO:0000256" key="2">
    <source>
        <dbReference type="ARBA" id="ARBA00003761"/>
    </source>
</evidence>
<dbReference type="InterPro" id="IPR013815">
    <property type="entry name" value="ATP_grasp_subdomain_1"/>
</dbReference>
<dbReference type="InterPro" id="IPR001882">
    <property type="entry name" value="Biotin_BS"/>
</dbReference>
<keyword evidence="9" id="KW-0809">Transit peptide</keyword>
<evidence type="ECO:0000256" key="3">
    <source>
        <dbReference type="ARBA" id="ARBA00004956"/>
    </source>
</evidence>
<evidence type="ECO:0000256" key="10">
    <source>
        <dbReference type="ARBA" id="ARBA00023267"/>
    </source>
</evidence>
<evidence type="ECO:0000256" key="7">
    <source>
        <dbReference type="ARBA" id="ARBA00022741"/>
    </source>
</evidence>
<dbReference type="SUPFAM" id="SSF51230">
    <property type="entry name" value="Single hybrid motif"/>
    <property type="match status" value="1"/>
</dbReference>
<feature type="domain" description="ATP-grasp" evidence="15">
    <location>
        <begin position="120"/>
        <end position="317"/>
    </location>
</feature>
<dbReference type="Proteomes" id="UP000295247">
    <property type="component" value="Unassembled WGS sequence"/>
</dbReference>
<keyword evidence="8 13" id="KW-0067">ATP-binding</keyword>
<dbReference type="InterPro" id="IPR005479">
    <property type="entry name" value="CPAse_ATP-bd"/>
</dbReference>
<dbReference type="InterPro" id="IPR000089">
    <property type="entry name" value="Biotin_lipoyl"/>
</dbReference>
<dbReference type="Pfam" id="PF00364">
    <property type="entry name" value="Biotin_lipoyl"/>
    <property type="match status" value="1"/>
</dbReference>
<dbReference type="InterPro" id="IPR011054">
    <property type="entry name" value="Rudment_hybrid_motif"/>
</dbReference>
<dbReference type="InterPro" id="IPR005481">
    <property type="entry name" value="BC-like_N"/>
</dbReference>
<dbReference type="GO" id="GO:0005524">
    <property type="term" value="F:ATP binding"/>
    <property type="evidence" value="ECO:0007669"/>
    <property type="project" value="UniProtKB-UniRule"/>
</dbReference>
<dbReference type="Pfam" id="PF21139">
    <property type="entry name" value="BT_MCC_alpha"/>
    <property type="match status" value="1"/>
</dbReference>
<dbReference type="InterPro" id="IPR050856">
    <property type="entry name" value="Biotin_carboxylase_complex"/>
</dbReference>
<dbReference type="FunFam" id="3.40.50.20:FF:000010">
    <property type="entry name" value="Propionyl-CoA carboxylase subunit alpha"/>
    <property type="match status" value="1"/>
</dbReference>
<evidence type="ECO:0000256" key="8">
    <source>
        <dbReference type="ARBA" id="ARBA00022840"/>
    </source>
</evidence>
<dbReference type="GO" id="GO:0004075">
    <property type="term" value="F:biotin carboxylase activity"/>
    <property type="evidence" value="ECO:0007669"/>
    <property type="project" value="UniProtKB-EC"/>
</dbReference>
<dbReference type="InterPro" id="IPR048429">
    <property type="entry name" value="MCC_alpha_BT"/>
</dbReference>
<dbReference type="Gene3D" id="3.30.1490.20">
    <property type="entry name" value="ATP-grasp fold, A domain"/>
    <property type="match status" value="1"/>
</dbReference>
<keyword evidence="6" id="KW-0436">Ligase</keyword>
<feature type="domain" description="Lipoyl-binding" evidence="14">
    <location>
        <begin position="587"/>
        <end position="665"/>
    </location>
</feature>
<comment type="caution">
    <text evidence="17">The sequence shown here is derived from an EMBL/GenBank/DDBJ whole genome shotgun (WGS) entry which is preliminary data.</text>
</comment>
<evidence type="ECO:0000313" key="17">
    <source>
        <dbReference type="EMBL" id="TCW34657.1"/>
    </source>
</evidence>
<dbReference type="SMART" id="SM01209">
    <property type="entry name" value="GARS_A"/>
    <property type="match status" value="1"/>
</dbReference>
<dbReference type="FunFam" id="3.30.1490.20:FF:000003">
    <property type="entry name" value="acetyl-CoA carboxylase isoform X1"/>
    <property type="match status" value="1"/>
</dbReference>
<dbReference type="PROSITE" id="PS00188">
    <property type="entry name" value="BIOTIN"/>
    <property type="match status" value="1"/>
</dbReference>
<dbReference type="Gene3D" id="3.30.700.40">
    <property type="match status" value="1"/>
</dbReference>
<reference evidence="17 18" key="1">
    <citation type="submission" date="2019-03" db="EMBL/GenBank/DDBJ databases">
        <title>Genomic Encyclopedia of Type Strains, Phase IV (KMG-IV): sequencing the most valuable type-strain genomes for metagenomic binning, comparative biology and taxonomic classification.</title>
        <authorList>
            <person name="Goeker M."/>
        </authorList>
    </citation>
    <scope>NUCLEOTIDE SEQUENCE [LARGE SCALE GENOMIC DNA]</scope>
    <source>
        <strain evidence="17 18">DSM 203</strain>
    </source>
</reference>
<dbReference type="PROSITE" id="PS00867">
    <property type="entry name" value="CPSASE_2"/>
    <property type="match status" value="1"/>
</dbReference>
<dbReference type="Pfam" id="PF02786">
    <property type="entry name" value="CPSase_L_D2"/>
    <property type="match status" value="1"/>
</dbReference>
<evidence type="ECO:0000256" key="6">
    <source>
        <dbReference type="ARBA" id="ARBA00022598"/>
    </source>
</evidence>
<comment type="pathway">
    <text evidence="3">Lipid metabolism; malonyl-CoA biosynthesis; malonyl-CoA from acetyl-CoA: step 1/1.</text>
</comment>
<dbReference type="Gene3D" id="2.40.50.100">
    <property type="match status" value="1"/>
</dbReference>
<dbReference type="InterPro" id="IPR011761">
    <property type="entry name" value="ATP-grasp"/>
</dbReference>
<evidence type="ECO:0000259" key="16">
    <source>
        <dbReference type="PROSITE" id="PS50979"/>
    </source>
</evidence>
<evidence type="ECO:0000256" key="9">
    <source>
        <dbReference type="ARBA" id="ARBA00022946"/>
    </source>
</evidence>
<evidence type="ECO:0000256" key="12">
    <source>
        <dbReference type="ARBA" id="ARBA00048600"/>
    </source>
</evidence>
<dbReference type="FunFam" id="2.40.50.100:FF:000003">
    <property type="entry name" value="Acetyl-CoA carboxylase biotin carboxyl carrier protein"/>
    <property type="match status" value="1"/>
</dbReference>
<feature type="domain" description="Biotin carboxylation" evidence="16">
    <location>
        <begin position="1"/>
        <end position="447"/>
    </location>
</feature>
<keyword evidence="7 13" id="KW-0547">Nucleotide-binding</keyword>
<evidence type="ECO:0000256" key="5">
    <source>
        <dbReference type="ARBA" id="ARBA00017242"/>
    </source>
</evidence>
<comment type="subunit">
    <text evidence="4">Acetyl-CoA carboxylase is a heterohexamer of biotin carboxyl carrier protein, biotin carboxylase and the two subunits of carboxyl transferase in a 2:2 complex.</text>
</comment>
<dbReference type="InterPro" id="IPR016185">
    <property type="entry name" value="PreATP-grasp_dom_sf"/>
</dbReference>
<dbReference type="Gene3D" id="3.30.470.20">
    <property type="entry name" value="ATP-grasp fold, B domain"/>
    <property type="match status" value="1"/>
</dbReference>
<dbReference type="PANTHER" id="PTHR18866">
    <property type="entry name" value="CARBOXYLASE:PYRUVATE/ACETYL-COA/PROPIONYL-COA CARBOXYLASE"/>
    <property type="match status" value="1"/>
</dbReference>
<organism evidence="17 18">
    <name type="scientific">Marichromatium gracile</name>
    <name type="common">Chromatium gracile</name>
    <dbReference type="NCBI Taxonomy" id="1048"/>
    <lineage>
        <taxon>Bacteria</taxon>
        <taxon>Pseudomonadati</taxon>
        <taxon>Pseudomonadota</taxon>
        <taxon>Gammaproteobacteria</taxon>
        <taxon>Chromatiales</taxon>
        <taxon>Chromatiaceae</taxon>
        <taxon>Marichromatium</taxon>
    </lineage>
</organism>
<dbReference type="AlphaFoldDB" id="A0A4R4A754"/>
<dbReference type="EMBL" id="SMDC01000009">
    <property type="protein sequence ID" value="TCW34657.1"/>
    <property type="molecule type" value="Genomic_DNA"/>
</dbReference>
<dbReference type="Pfam" id="PF02785">
    <property type="entry name" value="Biotin_carb_C"/>
    <property type="match status" value="1"/>
</dbReference>
<sequence length="670" mass="71821">MFDKILIANRGEIACRIARTCRALGVRTVAVYSTADADARHVALCDEAWPIGAAPARESYLDGARIIEAARRAGAEAIHPGYGFLAENAAFARACAEAGLVFIGPPPAAIEAMGSKQAAKAIMIEAGVPVVPGYHGDDQSSERLAAAAAEIGYPVLIKASAGGGGKGMRRVDDPADLAEALGAARREARSAFGDDRVLIEKYLLTPRHVEVQVFADSHGEVVHLFERDCSIQRRHQKVIEEAPAPGLDARARQHLGETAIAAARAIDYVGAGTVEFIMDAEGRCYFMEMNTRLQVEHPVTEAITGTDLVAWQLAVAAGEPLPRRQSELAIAGHAFEVRVYAEDPARDFMPATGTLRHLLTPPPDAHVRIDSGVRAGDTISVHYDPMIAKLIVHDRDRERALARLRQALEGFVVVGVSTNLGLLGRLAAHPAFAAAQLDTGFIEQHRDTLLAAPTAPDCRMLAAATLHQLLGVEREARARAADSSDPHSPWHATSGWRLNTDCHRTLHFIDPLRAETLTVVAHYRDDGFRLETPRETLAVDGQLGAEGHIRLRVDGVQSEARVLQDGAELTVAMAGETRTLVIHNPLAAGMDDAHEENRLVAPMPGIVVAVHVRPGERVDEGDALLVLEAMKMETVIRAGAAGVVETVHYGEGDQVAEGSELVVIGEPVTD</sequence>
<dbReference type="PROSITE" id="PS50975">
    <property type="entry name" value="ATP_GRASP"/>
    <property type="match status" value="1"/>
</dbReference>
<accession>A0A4R4A754</accession>
<dbReference type="SUPFAM" id="SSF52440">
    <property type="entry name" value="PreATP-grasp domain"/>
    <property type="match status" value="1"/>
</dbReference>
<protein>
    <recommendedName>
        <fullName evidence="5">Biotin carboxylase</fullName>
    </recommendedName>
    <alternativeName>
        <fullName evidence="11">Acetyl-coenzyme A carboxylase biotin carboxylase subunit A</fullName>
    </alternativeName>
</protein>
<dbReference type="InterPro" id="IPR011053">
    <property type="entry name" value="Single_hybrid_motif"/>
</dbReference>
<dbReference type="InterPro" id="IPR005482">
    <property type="entry name" value="Biotin_COase_C"/>
</dbReference>
<dbReference type="SUPFAM" id="SSF51246">
    <property type="entry name" value="Rudiment single hybrid motif"/>
    <property type="match status" value="1"/>
</dbReference>